<dbReference type="AlphaFoldDB" id="A0A4U5M3T4"/>
<comment type="caution">
    <text evidence="3">The sequence shown here is derived from an EMBL/GenBank/DDBJ whole genome shotgun (WGS) entry which is preliminary data.</text>
</comment>
<feature type="transmembrane region" description="Helical" evidence="2">
    <location>
        <begin position="26"/>
        <end position="51"/>
    </location>
</feature>
<feature type="compositionally biased region" description="Low complexity" evidence="1">
    <location>
        <begin position="138"/>
        <end position="236"/>
    </location>
</feature>
<evidence type="ECO:0000256" key="2">
    <source>
        <dbReference type="SAM" id="Phobius"/>
    </source>
</evidence>
<feature type="compositionally biased region" description="Polar residues" evidence="1">
    <location>
        <begin position="108"/>
        <end position="133"/>
    </location>
</feature>
<keyword evidence="2" id="KW-0472">Membrane</keyword>
<keyword evidence="2" id="KW-1133">Transmembrane helix</keyword>
<accession>A0A4U5M3T4</accession>
<keyword evidence="4" id="KW-1185">Reference proteome</keyword>
<reference evidence="3 4" key="2">
    <citation type="journal article" date="2019" name="G3 (Bethesda)">
        <title>Hybrid Assembly of the Genome of the Entomopathogenic Nematode Steinernema carpocapsae Identifies the X-Chromosome.</title>
        <authorList>
            <person name="Serra L."/>
            <person name="Macchietto M."/>
            <person name="Macias-Munoz A."/>
            <person name="McGill C.J."/>
            <person name="Rodriguez I.M."/>
            <person name="Rodriguez B."/>
            <person name="Murad R."/>
            <person name="Mortazavi A."/>
        </authorList>
    </citation>
    <scope>NUCLEOTIDE SEQUENCE [LARGE SCALE GENOMIC DNA]</scope>
    <source>
        <strain evidence="3 4">ALL</strain>
    </source>
</reference>
<protein>
    <submittedName>
        <fullName evidence="3">Uncharacterized protein</fullName>
    </submittedName>
</protein>
<reference evidence="3 4" key="1">
    <citation type="journal article" date="2015" name="Genome Biol.">
        <title>Comparative genomics of Steinernema reveals deeply conserved gene regulatory networks.</title>
        <authorList>
            <person name="Dillman A.R."/>
            <person name="Macchietto M."/>
            <person name="Porter C.F."/>
            <person name="Rogers A."/>
            <person name="Williams B."/>
            <person name="Antoshechkin I."/>
            <person name="Lee M.M."/>
            <person name="Goodwin Z."/>
            <person name="Lu X."/>
            <person name="Lewis E.E."/>
            <person name="Goodrich-Blair H."/>
            <person name="Stock S.P."/>
            <person name="Adams B.J."/>
            <person name="Sternberg P.W."/>
            <person name="Mortazavi A."/>
        </authorList>
    </citation>
    <scope>NUCLEOTIDE SEQUENCE [LARGE SCALE GENOMIC DNA]</scope>
    <source>
        <strain evidence="3 4">ALL</strain>
    </source>
</reference>
<organism evidence="3 4">
    <name type="scientific">Steinernema carpocapsae</name>
    <name type="common">Entomopathogenic nematode</name>
    <dbReference type="NCBI Taxonomy" id="34508"/>
    <lineage>
        <taxon>Eukaryota</taxon>
        <taxon>Metazoa</taxon>
        <taxon>Ecdysozoa</taxon>
        <taxon>Nematoda</taxon>
        <taxon>Chromadorea</taxon>
        <taxon>Rhabditida</taxon>
        <taxon>Tylenchina</taxon>
        <taxon>Panagrolaimomorpha</taxon>
        <taxon>Strongyloidoidea</taxon>
        <taxon>Steinernematidae</taxon>
        <taxon>Steinernema</taxon>
    </lineage>
</organism>
<name>A0A4U5M3T4_STECR</name>
<sequence>MGCCEGFCLPRNLPVSDYTRKERTRWPWLVLLLVIAVIIFVAALVAILVLTQKHGKTATSRSHEPLGSSTVSSVTTFSTVSTTLFSTWSKSSSPKTLPSTSQPTTSSNALSTDHQPSPSYKTSKSITPSTVLKHTTAKKPTTTTKKPTTTTKKPTTTSTKPTTTTRKPTTTTKKSTTTTKRPTTTTKKPTTTSTKPTTTTRKPTTTTKKSTTTSTKPTTTTRKPTTTTLPTTTPKTPWEKMHGTEMIVDSIHYKFPNLSYIQTKADFFCRRHGARLPLTDPSSPVICQCCSCGLCEETHQNAQCDPNRIQGLWLHHVFGEQERLACSSTGFGPTQNSHFFVCEKCRKPTDPGCH</sequence>
<dbReference type="Proteomes" id="UP000298663">
    <property type="component" value="Unassembled WGS sequence"/>
</dbReference>
<evidence type="ECO:0000313" key="3">
    <source>
        <dbReference type="EMBL" id="TKR63073.1"/>
    </source>
</evidence>
<keyword evidence="2" id="KW-0812">Transmembrane</keyword>
<evidence type="ECO:0000313" key="4">
    <source>
        <dbReference type="Proteomes" id="UP000298663"/>
    </source>
</evidence>
<dbReference type="STRING" id="34508.A0A4U5M3T4"/>
<dbReference type="EMBL" id="AZBU02000010">
    <property type="protein sequence ID" value="TKR63073.1"/>
    <property type="molecule type" value="Genomic_DNA"/>
</dbReference>
<proteinExistence type="predicted"/>
<feature type="compositionally biased region" description="Low complexity" evidence="1">
    <location>
        <begin position="88"/>
        <end position="107"/>
    </location>
</feature>
<evidence type="ECO:0000256" key="1">
    <source>
        <dbReference type="SAM" id="MobiDB-lite"/>
    </source>
</evidence>
<feature type="region of interest" description="Disordered" evidence="1">
    <location>
        <begin position="88"/>
        <end position="239"/>
    </location>
</feature>
<gene>
    <name evidence="3" type="ORF">L596_026953</name>
</gene>